<name>A0ACC6NZE5_9BURK</name>
<keyword evidence="2" id="KW-1185">Reference proteome</keyword>
<comment type="caution">
    <text evidence="1">The sequence shown here is derived from an EMBL/GenBank/DDBJ whole genome shotgun (WGS) entry which is preliminary data.</text>
</comment>
<keyword evidence="1" id="KW-0413">Isomerase</keyword>
<dbReference type="Proteomes" id="UP001364695">
    <property type="component" value="Unassembled WGS sequence"/>
</dbReference>
<accession>A0ACC6NZE5</accession>
<reference evidence="1" key="1">
    <citation type="submission" date="2023-10" db="EMBL/GenBank/DDBJ databases">
        <title>Amphibacter perezi, gen. nov., sp. nov. a novel taxa of the family Comamonadaceae, class Betaproteobacteria isolated from the skin microbiota of Pelophylax perezi from different populations.</title>
        <authorList>
            <person name="Costa S."/>
            <person name="Proenca D.N."/>
            <person name="Lopes I."/>
            <person name="Morais P.V."/>
        </authorList>
    </citation>
    <scope>NUCLEOTIDE SEQUENCE</scope>
    <source>
        <strain evidence="1">SL12-8</strain>
    </source>
</reference>
<dbReference type="EMBL" id="JAWDIE010000003">
    <property type="protein sequence ID" value="MEJ7137358.1"/>
    <property type="molecule type" value="Genomic_DNA"/>
</dbReference>
<gene>
    <name evidence="1" type="ORF">RV045_02790</name>
</gene>
<evidence type="ECO:0000313" key="2">
    <source>
        <dbReference type="Proteomes" id="UP001364695"/>
    </source>
</evidence>
<protein>
    <submittedName>
        <fullName evidence="1">Peptidylprolyl isomerase</fullName>
        <ecNumber evidence="1">5.2.1.8</ecNumber>
    </submittedName>
</protein>
<dbReference type="EC" id="5.2.1.8" evidence="1"/>
<sequence length="488" mass="53376">MKNTPQTHQGRAMAVAGWRWRRTAGASALASAISLASAPGWAEDAQAVKSRRNVPVPPAVTAPAPALPAASAAPKLEAGARPADYIVAVVNSQIITAAELTRRQAQLASTPEGAGLNDGQRINLALNQLVDDRLMLSRAAETGLMPDAQDLDQAEKSVAEQNRITLKQLRDQLARDGQSEEDFRAGLTLQMVRQRLMDREVTPKVQVTDRQISEFIVQQKRQQAQAGGGVQEINVAQMFFPVPAAASDQEVRDARDQAARALAQVKGGEDFAAVARRVSQDSNRDRGGEIGLLPVSQYPKLFADAVASLKPGDVAPELLRSPEGFHVLRLIDRRDGQTFTVTQTRSRHILIPAPSEAARAKAIAQLQQIRKDILAGKITFAAAAQRWSQDGSKAQGGELGWTSPGQFVPEFEKAENALKPGEISEPVVSRFGVHLIQVEERRQAVVDDATLRTEAAKTLREREREIVWRRWLDDLRSRAYIDLRQAPR</sequence>
<proteinExistence type="predicted"/>
<evidence type="ECO:0000313" key="1">
    <source>
        <dbReference type="EMBL" id="MEJ7137358.1"/>
    </source>
</evidence>
<organism evidence="1 2">
    <name type="scientific">Amphibiibacter pelophylacis</name>
    <dbReference type="NCBI Taxonomy" id="1799477"/>
    <lineage>
        <taxon>Bacteria</taxon>
        <taxon>Pseudomonadati</taxon>
        <taxon>Pseudomonadota</taxon>
        <taxon>Betaproteobacteria</taxon>
        <taxon>Burkholderiales</taxon>
        <taxon>Sphaerotilaceae</taxon>
        <taxon>Amphibiibacter</taxon>
    </lineage>
</organism>